<feature type="transmembrane region" description="Helical" evidence="1">
    <location>
        <begin position="362"/>
        <end position="383"/>
    </location>
</feature>
<sequence length="428" mass="47774">MSVLMCVPFVGLILSIALLPLLTPKLWHKNYGKIAFGWLVFGAWSIGHFMSPETAVRSISHALVEDYVPFICIVFALYTISGGLRVHIHANPTPGLNTAILFLGAVFANFVGTSGASMILIRPFLKLNHHRSNRTHQVIFFIFAVSNIGGLLTPLGDPPLFMGFLKGVDFFWTAQHLWAPYTVTLGILLSIFYVVDRRLCEVELCSQPADHKINISIDGKIHFFLLLGVVALVLQSGIWKPEEYFHVLGIEVGRQNMMRDVGMVLLAALSLLMTPMKIRRGHEFHWEPFFEIAKLFLAIFITLIPVLWMMQEFGSHLTAPLTATEYFWLSGGLSAFLDNAPTYLAFFNLAGGDPSQLMMGKASILIAISLGSVYMGALTYIGNAPNFMVATIARNYQIRMPSFFGYMAWSFAVLLPIFILINWLFVGK</sequence>
<reference evidence="2 3" key="1">
    <citation type="submission" date="2020-06" db="EMBL/GenBank/DDBJ databases">
        <title>The endosymbiont of the kinetoplastid Bodo saltans is a Paracaedibacter-like alpha-proteobacterium possessing a putative toxin-antitoxin system.</title>
        <authorList>
            <person name="Midha S."/>
            <person name="Rigden D.J."/>
            <person name="Siozios S."/>
            <person name="Hurst G.D.D."/>
            <person name="Jackson A.P."/>
        </authorList>
    </citation>
    <scope>NUCLEOTIDE SEQUENCE [LARGE SCALE GENOMIC DNA]</scope>
    <source>
        <strain evidence="2">Lake Konstanz</strain>
    </source>
</reference>
<feature type="transmembrane region" description="Helical" evidence="1">
    <location>
        <begin position="34"/>
        <end position="55"/>
    </location>
</feature>
<dbReference type="Proteomes" id="UP000594001">
    <property type="component" value="Chromosome"/>
</dbReference>
<feature type="transmembrane region" description="Helical" evidence="1">
    <location>
        <begin position="67"/>
        <end position="88"/>
    </location>
</feature>
<feature type="transmembrane region" description="Helical" evidence="1">
    <location>
        <begin position="288"/>
        <end position="308"/>
    </location>
</feature>
<dbReference type="InterPro" id="IPR031566">
    <property type="entry name" value="CitMHS_2"/>
</dbReference>
<dbReference type="KEGG" id="pbal:CPBP_00845"/>
<organism evidence="2 3">
    <name type="scientific">Candidatus Bodocaedibacter vickermanii</name>
    <dbReference type="NCBI Taxonomy" id="2741701"/>
    <lineage>
        <taxon>Bacteria</taxon>
        <taxon>Pseudomonadati</taxon>
        <taxon>Pseudomonadota</taxon>
        <taxon>Alphaproteobacteria</taxon>
        <taxon>Holosporales</taxon>
        <taxon>Candidatus Paracaedibacteraceae</taxon>
        <taxon>Candidatus Bodocaedibacter</taxon>
    </lineage>
</organism>
<keyword evidence="1" id="KW-0472">Membrane</keyword>
<keyword evidence="3" id="KW-1185">Reference proteome</keyword>
<dbReference type="RefSeq" id="WP_350331622.1">
    <property type="nucleotide sequence ID" value="NZ_CP054719.1"/>
</dbReference>
<feature type="transmembrane region" description="Helical" evidence="1">
    <location>
        <begin position="221"/>
        <end position="238"/>
    </location>
</feature>
<name>A0A7L9RTY4_9PROT</name>
<evidence type="ECO:0000256" key="1">
    <source>
        <dbReference type="SAM" id="Phobius"/>
    </source>
</evidence>
<keyword evidence="1" id="KW-1133">Transmembrane helix</keyword>
<dbReference type="AlphaFoldDB" id="A0A7L9RTY4"/>
<dbReference type="EMBL" id="CP054719">
    <property type="protein sequence ID" value="QOL20067.1"/>
    <property type="molecule type" value="Genomic_DNA"/>
</dbReference>
<feature type="transmembrane region" description="Helical" evidence="1">
    <location>
        <begin position="176"/>
        <end position="195"/>
    </location>
</feature>
<keyword evidence="1" id="KW-0812">Transmembrane</keyword>
<proteinExistence type="predicted"/>
<accession>A0A7L9RTY4</accession>
<protein>
    <submittedName>
        <fullName evidence="2">Membrane protein</fullName>
    </submittedName>
</protein>
<feature type="transmembrane region" description="Helical" evidence="1">
    <location>
        <begin position="258"/>
        <end position="276"/>
    </location>
</feature>
<evidence type="ECO:0000313" key="3">
    <source>
        <dbReference type="Proteomes" id="UP000594001"/>
    </source>
</evidence>
<feature type="transmembrane region" description="Helical" evidence="1">
    <location>
        <begin position="100"/>
        <end position="125"/>
    </location>
</feature>
<feature type="transmembrane region" description="Helical" evidence="1">
    <location>
        <begin position="137"/>
        <end position="156"/>
    </location>
</feature>
<gene>
    <name evidence="2" type="ORF">CPBP_00845</name>
</gene>
<feature type="transmembrane region" description="Helical" evidence="1">
    <location>
        <begin position="403"/>
        <end position="426"/>
    </location>
</feature>
<evidence type="ECO:0000313" key="2">
    <source>
        <dbReference type="EMBL" id="QOL20067.1"/>
    </source>
</evidence>
<dbReference type="Pfam" id="PF16980">
    <property type="entry name" value="CitMHS_2"/>
    <property type="match status" value="1"/>
</dbReference>
<feature type="transmembrane region" description="Helical" evidence="1">
    <location>
        <begin position="328"/>
        <end position="350"/>
    </location>
</feature>